<name>A0A0J7KN14_LASNI</name>
<dbReference type="EMBL" id="LBMM01005155">
    <property type="protein sequence ID" value="KMQ91778.1"/>
    <property type="molecule type" value="Genomic_DNA"/>
</dbReference>
<evidence type="ECO:0000313" key="4">
    <source>
        <dbReference type="Proteomes" id="UP000036403"/>
    </source>
</evidence>
<comment type="caution">
    <text evidence="3">The sequence shown here is derived from an EMBL/GenBank/DDBJ whole genome shotgun (WGS) entry which is preliminary data.</text>
</comment>
<organism evidence="3 4">
    <name type="scientific">Lasius niger</name>
    <name type="common">Black garden ant</name>
    <dbReference type="NCBI Taxonomy" id="67767"/>
    <lineage>
        <taxon>Eukaryota</taxon>
        <taxon>Metazoa</taxon>
        <taxon>Ecdysozoa</taxon>
        <taxon>Arthropoda</taxon>
        <taxon>Hexapoda</taxon>
        <taxon>Insecta</taxon>
        <taxon>Pterygota</taxon>
        <taxon>Neoptera</taxon>
        <taxon>Endopterygota</taxon>
        <taxon>Hymenoptera</taxon>
        <taxon>Apocrita</taxon>
        <taxon>Aculeata</taxon>
        <taxon>Formicoidea</taxon>
        <taxon>Formicidae</taxon>
        <taxon>Formicinae</taxon>
        <taxon>Lasius</taxon>
        <taxon>Lasius</taxon>
    </lineage>
</organism>
<sequence length="186" mass="21547">MPSADVENEEDDEVFHEAEEADQIEPPQVIEDPAQPNNNAEIGRVQLRDRKIIKKPSRYEVNIAECDEPLTIQEAMLTSNADEWKKAIQEELEAHKANGTWTFVPADERLEPIDSKWVFKIKRSTTGKALRYKARLCFLQQPGRDYLETFAPVVRYDSIRVFLAIVTYEDLEIVQFDVKSGFLYVR</sequence>
<dbReference type="Proteomes" id="UP000036403">
    <property type="component" value="Unassembled WGS sequence"/>
</dbReference>
<dbReference type="PaxDb" id="67767-A0A0J7KN14"/>
<protein>
    <submittedName>
        <fullName evidence="3">Retrovirus-related pol polyprotein from transposon tnt 1-94</fullName>
    </submittedName>
</protein>
<reference evidence="3 4" key="1">
    <citation type="submission" date="2015-04" db="EMBL/GenBank/DDBJ databases">
        <title>Lasius niger genome sequencing.</title>
        <authorList>
            <person name="Konorov E.A."/>
            <person name="Nikitin M.A."/>
            <person name="Kirill M.V."/>
            <person name="Chang P."/>
        </authorList>
    </citation>
    <scope>NUCLEOTIDE SEQUENCE [LARGE SCALE GENOMIC DNA]</scope>
    <source>
        <tissue evidence="3">Whole</tissue>
    </source>
</reference>
<evidence type="ECO:0000259" key="2">
    <source>
        <dbReference type="Pfam" id="PF07727"/>
    </source>
</evidence>
<dbReference type="AlphaFoldDB" id="A0A0J7KN14"/>
<dbReference type="OrthoDB" id="7696924at2759"/>
<evidence type="ECO:0000313" key="3">
    <source>
        <dbReference type="EMBL" id="KMQ91778.1"/>
    </source>
</evidence>
<dbReference type="Pfam" id="PF07727">
    <property type="entry name" value="RVT_2"/>
    <property type="match status" value="1"/>
</dbReference>
<dbReference type="STRING" id="67767.A0A0J7KN14"/>
<keyword evidence="4" id="KW-1185">Reference proteome</keyword>
<dbReference type="InterPro" id="IPR013103">
    <property type="entry name" value="RVT_2"/>
</dbReference>
<accession>A0A0J7KN14</accession>
<feature type="domain" description="Reverse transcriptase Ty1/copia-type" evidence="2">
    <location>
        <begin position="98"/>
        <end position="184"/>
    </location>
</feature>
<feature type="compositionally biased region" description="Acidic residues" evidence="1">
    <location>
        <begin position="1"/>
        <end position="23"/>
    </location>
</feature>
<evidence type="ECO:0000256" key="1">
    <source>
        <dbReference type="SAM" id="MobiDB-lite"/>
    </source>
</evidence>
<feature type="region of interest" description="Disordered" evidence="1">
    <location>
        <begin position="1"/>
        <end position="40"/>
    </location>
</feature>
<gene>
    <name evidence="3" type="ORF">RF55_8315</name>
</gene>
<proteinExistence type="predicted"/>